<proteinExistence type="predicted"/>
<dbReference type="GO" id="GO:0005794">
    <property type="term" value="C:Golgi apparatus"/>
    <property type="evidence" value="ECO:0007669"/>
    <property type="project" value="UniProtKB-SubCell"/>
</dbReference>
<evidence type="ECO:0000256" key="4">
    <source>
        <dbReference type="SAM" id="Coils"/>
    </source>
</evidence>
<feature type="region of interest" description="Disordered" evidence="5">
    <location>
        <begin position="674"/>
        <end position="760"/>
    </location>
</feature>
<dbReference type="GO" id="GO:0006888">
    <property type="term" value="P:endoplasmic reticulum to Golgi vesicle-mediated transport"/>
    <property type="evidence" value="ECO:0007669"/>
    <property type="project" value="TreeGrafter"/>
</dbReference>
<evidence type="ECO:0000313" key="6">
    <source>
        <dbReference type="EMBL" id="URE37519.1"/>
    </source>
</evidence>
<dbReference type="GO" id="GO:0007030">
    <property type="term" value="P:Golgi organization"/>
    <property type="evidence" value="ECO:0007669"/>
    <property type="project" value="TreeGrafter"/>
</dbReference>
<dbReference type="GO" id="GO:0031267">
    <property type="term" value="F:small GTPase binding"/>
    <property type="evidence" value="ECO:0007669"/>
    <property type="project" value="TreeGrafter"/>
</dbReference>
<feature type="compositionally biased region" description="Polar residues" evidence="5">
    <location>
        <begin position="161"/>
        <end position="186"/>
    </location>
</feature>
<keyword evidence="3 4" id="KW-0175">Coiled coil</keyword>
<feature type="coiled-coil region" evidence="4">
    <location>
        <begin position="214"/>
        <end position="455"/>
    </location>
</feature>
<feature type="compositionally biased region" description="Polar residues" evidence="5">
    <location>
        <begin position="136"/>
        <end position="145"/>
    </location>
</feature>
<dbReference type="PANTHER" id="PTHR18921:SF2">
    <property type="entry name" value="THYROID RECEPTOR-INTERACTING PROTEIN 11"/>
    <property type="match status" value="1"/>
</dbReference>
<evidence type="ECO:0000256" key="3">
    <source>
        <dbReference type="ARBA" id="ARBA00023054"/>
    </source>
</evidence>
<comment type="subcellular location">
    <subcellularLocation>
        <location evidence="1">Golgi apparatus</location>
    </subcellularLocation>
</comment>
<feature type="region of interest" description="Disordered" evidence="5">
    <location>
        <begin position="121"/>
        <end position="204"/>
    </location>
</feature>
<reference evidence="6" key="1">
    <citation type="submission" date="2022-05" db="EMBL/GenBank/DDBJ databases">
        <title>The Musa troglodytarum L. genome provides insights into the mechanism of non-climacteric behaviour and enrichment of carotenoids.</title>
        <authorList>
            <person name="Wang J."/>
        </authorList>
    </citation>
    <scope>NUCLEOTIDE SEQUENCE</scope>
    <source>
        <tissue evidence="6">Leaf</tissue>
    </source>
</reference>
<feature type="coiled-coil region" evidence="4">
    <location>
        <begin position="487"/>
        <end position="563"/>
    </location>
</feature>
<evidence type="ECO:0000256" key="5">
    <source>
        <dbReference type="SAM" id="MobiDB-lite"/>
    </source>
</evidence>
<evidence type="ECO:0008006" key="8">
    <source>
        <dbReference type="Google" id="ProtNLM"/>
    </source>
</evidence>
<gene>
    <name evidence="6" type="ORF">MUK42_06417</name>
</gene>
<feature type="compositionally biased region" description="Polar residues" evidence="5">
    <location>
        <begin position="700"/>
        <end position="716"/>
    </location>
</feature>
<evidence type="ECO:0000256" key="1">
    <source>
        <dbReference type="ARBA" id="ARBA00004555"/>
    </source>
</evidence>
<feature type="coiled-coil region" evidence="4">
    <location>
        <begin position="93"/>
        <end position="120"/>
    </location>
</feature>
<accession>A0A9E7L4H2</accession>
<keyword evidence="7" id="KW-1185">Reference proteome</keyword>
<dbReference type="EMBL" id="CP097510">
    <property type="protein sequence ID" value="URE37519.1"/>
    <property type="molecule type" value="Genomic_DNA"/>
</dbReference>
<evidence type="ECO:0000313" key="7">
    <source>
        <dbReference type="Proteomes" id="UP001055439"/>
    </source>
</evidence>
<name>A0A9E7L4H2_9LILI</name>
<organism evidence="6 7">
    <name type="scientific">Musa troglodytarum</name>
    <name type="common">fe'i banana</name>
    <dbReference type="NCBI Taxonomy" id="320322"/>
    <lineage>
        <taxon>Eukaryota</taxon>
        <taxon>Viridiplantae</taxon>
        <taxon>Streptophyta</taxon>
        <taxon>Embryophyta</taxon>
        <taxon>Tracheophyta</taxon>
        <taxon>Spermatophyta</taxon>
        <taxon>Magnoliopsida</taxon>
        <taxon>Liliopsida</taxon>
        <taxon>Zingiberales</taxon>
        <taxon>Musaceae</taxon>
        <taxon>Musa</taxon>
    </lineage>
</organism>
<protein>
    <recommendedName>
        <fullName evidence="8">Golgin candidate 4</fullName>
    </recommendedName>
</protein>
<feature type="compositionally biased region" description="Polar residues" evidence="5">
    <location>
        <begin position="737"/>
        <end position="749"/>
    </location>
</feature>
<dbReference type="OrthoDB" id="71227at2759"/>
<dbReference type="AlphaFoldDB" id="A0A9E7L4H2"/>
<keyword evidence="2" id="KW-0333">Golgi apparatus</keyword>
<feature type="region of interest" description="Disordered" evidence="5">
    <location>
        <begin position="23"/>
        <end position="69"/>
    </location>
</feature>
<dbReference type="PANTHER" id="PTHR18921">
    <property type="entry name" value="MYOSIN HEAVY CHAIN - RELATED"/>
    <property type="match status" value="1"/>
</dbReference>
<evidence type="ECO:0000256" key="2">
    <source>
        <dbReference type="ARBA" id="ARBA00023034"/>
    </source>
</evidence>
<feature type="compositionally biased region" description="Low complexity" evidence="5">
    <location>
        <begin position="681"/>
        <end position="694"/>
    </location>
</feature>
<sequence length="760" mass="85210">MRSSIATYRESLSRIANEVLDTADELESPRSRLTEGESPASARRLPRRLSRISPLTGSPTANGVDSGPQDEIAKYKADILKLQASEAEIRALSVNYAAILMEKEEQLSKLREENGSLRKSFEASALHPSRDESHKTLTNSSNALKGNSEHSPGRRQRHFSQENSHSTGNHTPKSNVPKQDGLSNGAIQKHANSHGNGKEGPGLLHENKSVVASKSSLEADIERLRVQLDKECQNAGTLKQKLQEERQLNESYLSNINDLKMDKERSSIELKELRKELNEKISELRQLDAELKKRVMEQESNISLENAKNMIVTLEKENAKLKIEKDDLEQNLKLHVQSTSEKAVDTTEDVEKMILSIKRLEEELIDTRKGRDKALQELARLKQHLLEKELEDSDKMDEDSKMIEDLRANCEQQRAHVMQLEKALRQEIAKKEELKKLKTDELRDSNETISDLKQKLANCMSIVNSKNVELLNLQTALGQYYAESEAKERLGRDLSRAREEAGKLSESLKVANQELVIAKREKEEIAAKLAQTERMLSEGKNFIQKLEEDNTKLRHALEQSVTTLNRMSLDSDNHVDRRIVIKLLVTYFQRNHSKEVLDLMVRMLGFTEQDKQSIGFAQHAAGKGVVRGVLGLPGRLVGGILGGSSPETSSRVASDNQSFADLWVDFLLKETEEREKRESSEASSTQGRRSTSSSLEHGSKLQSSVSSSPTGQIISTTPPPRKYQILDHADGEFATVPLTSSSSTHPAENSRSRPPMGVTF</sequence>
<dbReference type="Proteomes" id="UP001055439">
    <property type="component" value="Chromosome 8"/>
</dbReference>